<organism evidence="1 2">
    <name type="scientific">Labrys monachus</name>
    <dbReference type="NCBI Taxonomy" id="217067"/>
    <lineage>
        <taxon>Bacteria</taxon>
        <taxon>Pseudomonadati</taxon>
        <taxon>Pseudomonadota</taxon>
        <taxon>Alphaproteobacteria</taxon>
        <taxon>Hyphomicrobiales</taxon>
        <taxon>Xanthobacteraceae</taxon>
        <taxon>Labrys</taxon>
    </lineage>
</organism>
<evidence type="ECO:0000313" key="2">
    <source>
        <dbReference type="Proteomes" id="UP001237448"/>
    </source>
</evidence>
<dbReference type="Proteomes" id="UP001237448">
    <property type="component" value="Unassembled WGS sequence"/>
</dbReference>
<evidence type="ECO:0008006" key="3">
    <source>
        <dbReference type="Google" id="ProtNLM"/>
    </source>
</evidence>
<comment type="caution">
    <text evidence="1">The sequence shown here is derived from an EMBL/GenBank/DDBJ whole genome shotgun (WGS) entry which is preliminary data.</text>
</comment>
<dbReference type="EMBL" id="JAUSVK010000001">
    <property type="protein sequence ID" value="MDQ0390234.1"/>
    <property type="molecule type" value="Genomic_DNA"/>
</dbReference>
<sequence>MAVFFPDLERLDEALMALDDDVLMLSQLDGFLTGVLLCPEPVLPSEWLPVVWGRSEENEEPVFTSEAQAREVLDLIMRYYNHVAEILDSPSRRCEPMLMEDPRTDEVLWEIWMEGFELALMLRPELYGTVYGNGRPEVAGAYRGLMELIEISSDKSTLPPKKIERLTLAAHDAIGPYVDRLNAARRGEAAPPAPFAAAAGRVGRNDPCPCGSGRKYKKCCGMN</sequence>
<dbReference type="PANTHER" id="PTHR33747:SF1">
    <property type="entry name" value="ADENYLATE CYCLASE-ASSOCIATED CAP C-TERMINAL DOMAIN-CONTAINING PROTEIN"/>
    <property type="match status" value="1"/>
</dbReference>
<dbReference type="SUPFAM" id="SSF101327">
    <property type="entry name" value="YgfB-like"/>
    <property type="match status" value="1"/>
</dbReference>
<dbReference type="Gene3D" id="3.10.450.50">
    <property type="match status" value="1"/>
</dbReference>
<dbReference type="SUPFAM" id="SSF103642">
    <property type="entry name" value="Sec-C motif"/>
    <property type="match status" value="1"/>
</dbReference>
<dbReference type="Pfam" id="PF02810">
    <property type="entry name" value="SEC-C"/>
    <property type="match status" value="1"/>
</dbReference>
<dbReference type="PANTHER" id="PTHR33747">
    <property type="entry name" value="UPF0225 PROTEIN SCO1677"/>
    <property type="match status" value="1"/>
</dbReference>
<dbReference type="InterPro" id="IPR036255">
    <property type="entry name" value="YgfB-like_sf"/>
</dbReference>
<protein>
    <recommendedName>
        <fullName evidence="3">YecA family protein</fullName>
    </recommendedName>
</protein>
<dbReference type="InterPro" id="IPR011978">
    <property type="entry name" value="YgfB-like"/>
</dbReference>
<reference evidence="1 2" key="1">
    <citation type="submission" date="2023-07" db="EMBL/GenBank/DDBJ databases">
        <title>Genomic Encyclopedia of Type Strains, Phase IV (KMG-IV): sequencing the most valuable type-strain genomes for metagenomic binning, comparative biology and taxonomic classification.</title>
        <authorList>
            <person name="Goeker M."/>
        </authorList>
    </citation>
    <scope>NUCLEOTIDE SEQUENCE [LARGE SCALE GENOMIC DNA]</scope>
    <source>
        <strain evidence="1 2">DSM 5896</strain>
    </source>
</reference>
<accession>A0ABU0F6I7</accession>
<proteinExistence type="predicted"/>
<keyword evidence="2" id="KW-1185">Reference proteome</keyword>
<evidence type="ECO:0000313" key="1">
    <source>
        <dbReference type="EMBL" id="MDQ0390234.1"/>
    </source>
</evidence>
<gene>
    <name evidence="1" type="ORF">J3R73_000026</name>
</gene>
<dbReference type="Gene3D" id="1.20.120.740">
    <property type="entry name" value="YgfB uncharacterised protein family UPF0149, PF03695"/>
    <property type="match status" value="1"/>
</dbReference>
<dbReference type="InterPro" id="IPR004027">
    <property type="entry name" value="SEC_C_motif"/>
</dbReference>
<dbReference type="Pfam" id="PF03695">
    <property type="entry name" value="UPF0149"/>
    <property type="match status" value="1"/>
</dbReference>
<name>A0ABU0F6I7_9HYPH</name>
<dbReference type="NCBIfam" id="TIGR02292">
    <property type="entry name" value="ygfB_yecA"/>
    <property type="match status" value="1"/>
</dbReference>
<dbReference type="RefSeq" id="WP_307421338.1">
    <property type="nucleotide sequence ID" value="NZ_JAUSVK010000001.1"/>
</dbReference>